<evidence type="ECO:0000256" key="9">
    <source>
        <dbReference type="ARBA" id="ARBA00023136"/>
    </source>
</evidence>
<dbReference type="InterPro" id="IPR006260">
    <property type="entry name" value="TonB/TolA_C"/>
</dbReference>
<keyword evidence="8" id="KW-1133">Transmembrane helix</keyword>
<organism evidence="12 13">
    <name type="scientific">Hymenobacter armeniacus</name>
    <dbReference type="NCBI Taxonomy" id="2771358"/>
    <lineage>
        <taxon>Bacteria</taxon>
        <taxon>Pseudomonadati</taxon>
        <taxon>Bacteroidota</taxon>
        <taxon>Cytophagia</taxon>
        <taxon>Cytophagales</taxon>
        <taxon>Hymenobacteraceae</taxon>
        <taxon>Hymenobacter</taxon>
    </lineage>
</organism>
<dbReference type="InterPro" id="IPR037682">
    <property type="entry name" value="TonB_C"/>
</dbReference>
<keyword evidence="10" id="KW-0732">Signal</keyword>
<keyword evidence="13" id="KW-1185">Reference proteome</keyword>
<sequence>MTTTIALFLGVGLGTITFAPAALAQTVSATPERPNISFRTPEMPEGGGQPGLVRAIQLRVKYPMQALRYGIQGQSEVSFVVAPDGRVGRVKITRSLEAQTDSAVVRAVRQLPQLSPGVQFGKPVACVLTAPITFQLDGLSKLARSKRPVPAADSLRLYTAVEQMPIYQGILGYRGLANDLNAEYLRLRGESGCFVPKTNLGILVTVGPGGTLYDVQRVTHDPKDYEALRAEYGDAVAIQEEEELPPACLELLGRAARNLPRVAPAYANGKRVAMRLQLTLLAPGN</sequence>
<dbReference type="PANTHER" id="PTHR33446">
    <property type="entry name" value="PROTEIN TONB-RELATED"/>
    <property type="match status" value="1"/>
</dbReference>
<dbReference type="Gene3D" id="3.30.1150.10">
    <property type="match status" value="1"/>
</dbReference>
<gene>
    <name evidence="12" type="ORF">IC234_12030</name>
</gene>
<evidence type="ECO:0000313" key="13">
    <source>
        <dbReference type="Proteomes" id="UP000606003"/>
    </source>
</evidence>
<dbReference type="RefSeq" id="WP_190924894.1">
    <property type="nucleotide sequence ID" value="NZ_JACXAC010000004.1"/>
</dbReference>
<comment type="similarity">
    <text evidence="2">Belongs to the TonB family.</text>
</comment>
<keyword evidence="6" id="KW-0812">Transmembrane</keyword>
<dbReference type="Pfam" id="PF03544">
    <property type="entry name" value="TonB_C"/>
    <property type="match status" value="1"/>
</dbReference>
<proteinExistence type="inferred from homology"/>
<dbReference type="PANTHER" id="PTHR33446:SF2">
    <property type="entry name" value="PROTEIN TONB"/>
    <property type="match status" value="1"/>
</dbReference>
<evidence type="ECO:0000259" key="11">
    <source>
        <dbReference type="PROSITE" id="PS52015"/>
    </source>
</evidence>
<keyword evidence="4" id="KW-1003">Cell membrane</keyword>
<dbReference type="NCBIfam" id="TIGR01352">
    <property type="entry name" value="tonB_Cterm"/>
    <property type="match status" value="1"/>
</dbReference>
<evidence type="ECO:0000256" key="1">
    <source>
        <dbReference type="ARBA" id="ARBA00004383"/>
    </source>
</evidence>
<name>A0ABR8JVN8_9BACT</name>
<keyword evidence="5" id="KW-0997">Cell inner membrane</keyword>
<dbReference type="EMBL" id="JACXAC010000004">
    <property type="protein sequence ID" value="MBD2722853.1"/>
    <property type="molecule type" value="Genomic_DNA"/>
</dbReference>
<comment type="caution">
    <text evidence="12">The sequence shown here is derived from an EMBL/GenBank/DDBJ whole genome shotgun (WGS) entry which is preliminary data.</text>
</comment>
<evidence type="ECO:0000256" key="3">
    <source>
        <dbReference type="ARBA" id="ARBA00022448"/>
    </source>
</evidence>
<evidence type="ECO:0000256" key="2">
    <source>
        <dbReference type="ARBA" id="ARBA00006555"/>
    </source>
</evidence>
<evidence type="ECO:0000256" key="4">
    <source>
        <dbReference type="ARBA" id="ARBA00022475"/>
    </source>
</evidence>
<evidence type="ECO:0000313" key="12">
    <source>
        <dbReference type="EMBL" id="MBD2722853.1"/>
    </source>
</evidence>
<evidence type="ECO:0000256" key="10">
    <source>
        <dbReference type="SAM" id="SignalP"/>
    </source>
</evidence>
<feature type="chain" id="PRO_5045556797" evidence="10">
    <location>
        <begin position="25"/>
        <end position="285"/>
    </location>
</feature>
<accession>A0ABR8JVN8</accession>
<keyword evidence="9" id="KW-0472">Membrane</keyword>
<feature type="domain" description="TonB C-terminal" evidence="11">
    <location>
        <begin position="47"/>
        <end position="143"/>
    </location>
</feature>
<comment type="subcellular location">
    <subcellularLocation>
        <location evidence="1">Cell inner membrane</location>
        <topology evidence="1">Single-pass membrane protein</topology>
        <orientation evidence="1">Periplasmic side</orientation>
    </subcellularLocation>
</comment>
<evidence type="ECO:0000256" key="5">
    <source>
        <dbReference type="ARBA" id="ARBA00022519"/>
    </source>
</evidence>
<dbReference type="Proteomes" id="UP000606003">
    <property type="component" value="Unassembled WGS sequence"/>
</dbReference>
<evidence type="ECO:0000256" key="6">
    <source>
        <dbReference type="ARBA" id="ARBA00022692"/>
    </source>
</evidence>
<feature type="signal peptide" evidence="10">
    <location>
        <begin position="1"/>
        <end position="24"/>
    </location>
</feature>
<reference evidence="12 13" key="1">
    <citation type="submission" date="2020-09" db="EMBL/GenBank/DDBJ databases">
        <authorList>
            <person name="Kim M.K."/>
        </authorList>
    </citation>
    <scope>NUCLEOTIDE SEQUENCE [LARGE SCALE GENOMIC DNA]</scope>
    <source>
        <strain evidence="12 13">BT189</strain>
    </source>
</reference>
<protein>
    <submittedName>
        <fullName evidence="12">Energy transducer TonB</fullName>
    </submittedName>
</protein>
<keyword evidence="7" id="KW-0653">Protein transport</keyword>
<evidence type="ECO:0000256" key="7">
    <source>
        <dbReference type="ARBA" id="ARBA00022927"/>
    </source>
</evidence>
<dbReference type="InterPro" id="IPR051045">
    <property type="entry name" value="TonB-dependent_transducer"/>
</dbReference>
<dbReference type="SUPFAM" id="SSF74653">
    <property type="entry name" value="TolA/TonB C-terminal domain"/>
    <property type="match status" value="1"/>
</dbReference>
<evidence type="ECO:0000256" key="8">
    <source>
        <dbReference type="ARBA" id="ARBA00022989"/>
    </source>
</evidence>
<dbReference type="PROSITE" id="PS52015">
    <property type="entry name" value="TONB_CTD"/>
    <property type="match status" value="1"/>
</dbReference>
<keyword evidence="3" id="KW-0813">Transport</keyword>